<gene>
    <name evidence="3" type="ORF">CGC20_0610</name>
</gene>
<dbReference type="AlphaFoldDB" id="A0A504XDQ2"/>
<reference evidence="4" key="1">
    <citation type="submission" date="2019-02" db="EMBL/GenBank/DDBJ databases">
        <title>FDA dAtabase for Regulatory Grade micrObial Sequences (FDA-ARGOS): Supporting development and validation of Infectious Disease Dx tests.</title>
        <authorList>
            <person name="Duncan R."/>
            <person name="Fisher C."/>
            <person name="Tallon L."/>
            <person name="Sadzewicz L."/>
            <person name="Sengamalay N."/>
            <person name="Ott S."/>
            <person name="Godinez A."/>
            <person name="Nagaraj S."/>
            <person name="Vavikolanu K."/>
            <person name="Vyas G."/>
            <person name="Nadendla S."/>
            <person name="Aluvathingal J."/>
            <person name="Sichtig H."/>
        </authorList>
    </citation>
    <scope>NUCLEOTIDE SEQUENCE [LARGE SCALE GENOMIC DNA]</scope>
    <source>
        <strain evidence="4">FDAARGOS_360</strain>
    </source>
</reference>
<dbReference type="Pfam" id="PF02252">
    <property type="entry name" value="PA28_C"/>
    <property type="match status" value="1"/>
</dbReference>
<feature type="compositionally biased region" description="Low complexity" evidence="1">
    <location>
        <begin position="441"/>
        <end position="453"/>
    </location>
</feature>
<feature type="region of interest" description="Disordered" evidence="1">
    <location>
        <begin position="725"/>
        <end position="796"/>
    </location>
</feature>
<comment type="caution">
    <text evidence="3">The sequence shown here is derived from an EMBL/GenBank/DDBJ whole genome shotgun (WGS) entry which is preliminary data.</text>
</comment>
<dbReference type="SUPFAM" id="SSF49879">
    <property type="entry name" value="SMAD/FHA domain"/>
    <property type="match status" value="1"/>
</dbReference>
<protein>
    <recommendedName>
        <fullName evidence="2">Proteasome activator PA28 C-terminal domain-containing protein</fullName>
    </recommendedName>
</protein>
<evidence type="ECO:0000313" key="3">
    <source>
        <dbReference type="EMBL" id="TPP46464.1"/>
    </source>
</evidence>
<feature type="domain" description="Proteasome activator PA28 C-terminal" evidence="2">
    <location>
        <begin position="854"/>
        <end position="910"/>
    </location>
</feature>
<dbReference type="VEuPathDB" id="TriTrypDB:LDHU3_35.0910"/>
<organism evidence="3 4">
    <name type="scientific">Leishmania donovani</name>
    <dbReference type="NCBI Taxonomy" id="5661"/>
    <lineage>
        <taxon>Eukaryota</taxon>
        <taxon>Discoba</taxon>
        <taxon>Euglenozoa</taxon>
        <taxon>Kinetoplastea</taxon>
        <taxon>Metakinetoplastina</taxon>
        <taxon>Trypanosomatida</taxon>
        <taxon>Trypanosomatidae</taxon>
        <taxon>Leishmaniinae</taxon>
        <taxon>Leishmania</taxon>
    </lineage>
</organism>
<dbReference type="InterPro" id="IPR003186">
    <property type="entry name" value="PA28_C"/>
</dbReference>
<evidence type="ECO:0000259" key="2">
    <source>
        <dbReference type="Pfam" id="PF02252"/>
    </source>
</evidence>
<evidence type="ECO:0000256" key="1">
    <source>
        <dbReference type="SAM" id="MobiDB-lite"/>
    </source>
</evidence>
<sequence length="1017" mass="109332">MPRRKASRKAASTVAAASHDRPVSSHPGEPAAFQLAVVNSCLCNEDVRLPRLPTPALLTPFYAQYESTAAAASLRTTSPWKSDYWCTKVAHVALGRHSALPAVYRLRHECAGRLHARVVYVQAAAVHRQLYKAYPPLPRSKTHATTVGEVGDDDDVVIVEPTTRGDVVAGPAGPPPPTAFKASYYLLINHSENPIFVGPDRVPQGRSVVLREGDVLSFLECAFDEDSGVLDEAGVADGGGGAEGHCKGTSIDAEAVECAATTVEQVQQLAAESLWRCVDTSTAGSASRSSSSSFTAHQVRVPHRIVATRRFYEVPHVVQEYMRWWHRHTTQLFEQRHVNGRHTASPANEPMGATFSWMVSGNHLVHAPSIANSGIGFQRQQRRFSEDLLKTPAVVTALSQWLKDTEDMEEVTDEVHSPLAARLLLDRAWLWRLVRRHHRQQATPQPQSSSPAARDAFSSSLKLEDKTTTTTTAGLACAATVKKREVVEPGSVPPQLGGSPSPQSSSDDVAERFRISVPTVLGDPLATGHGASLALTTTPSRAASVVQAVLEELRQSHGKKKSPASEQGAHALLPPLFGNEPKAGTEVARTAPDVRRTLCLDAEPIHVYANSNTHSAARPVSGEASQWPLKRLSSPAVSVGMPTCVPAVRIRPAMLPVYVFTRRSPSPDAYTREQSSFTHARSLSAPTLIGHARGGGTSGSTSGLGLAKQFVYYYYETDDCPPGAAAGAVEDHQSRSRGGTRGQGGRWRNGQQRKTTGGGAASDPSPALVEPSSPIPTTAALPPHESHADSSAHEDSFLWIDESEKAEKFDRMEEWSSKVVSDLEARATNAHHARQGVLAKPYTADAAETVPVTVVASLREFQGQLHDIYRAAETIRTVIACRIPELKAEDNLGVEVQMAVLKMIDSLEGKLLGSSSGDKEGGAPGVAGMYAAREYLAARGSVEDKVLGNVSGDDKKTKSAAPSVLMELQQIDADALLKLELSATQISTQIRSFINAYAVNWKKLIQPRSNASEKSIS</sequence>
<dbReference type="GO" id="GO:0008537">
    <property type="term" value="C:proteasome activator complex"/>
    <property type="evidence" value="ECO:0007669"/>
    <property type="project" value="InterPro"/>
</dbReference>
<dbReference type="Proteomes" id="UP000318821">
    <property type="component" value="Unassembled WGS sequence"/>
</dbReference>
<dbReference type="VEuPathDB" id="TriTrypDB:LdCL_350012300"/>
<evidence type="ECO:0000313" key="4">
    <source>
        <dbReference type="Proteomes" id="UP000318821"/>
    </source>
</evidence>
<dbReference type="Gene3D" id="1.20.120.180">
    <property type="entry name" value="Proteasome activator pa28, C-terminal domain"/>
    <property type="match status" value="1"/>
</dbReference>
<proteinExistence type="predicted"/>
<dbReference type="InterPro" id="IPR036997">
    <property type="entry name" value="PA28_C_sf"/>
</dbReference>
<feature type="region of interest" description="Disordered" evidence="1">
    <location>
        <begin position="1"/>
        <end position="26"/>
    </location>
</feature>
<dbReference type="VEuPathDB" id="TriTrypDB:LdCL_350012200"/>
<dbReference type="VEuPathDB" id="TriTrypDB:LdBPK_350770.1"/>
<dbReference type="VEuPathDB" id="TriTrypDB:LDHU3_35.0900"/>
<dbReference type="EMBL" id="RHLD01000029">
    <property type="protein sequence ID" value="TPP46464.1"/>
    <property type="molecule type" value="Genomic_DNA"/>
</dbReference>
<dbReference type="SUPFAM" id="SSF47216">
    <property type="entry name" value="Proteasome activator"/>
    <property type="match status" value="1"/>
</dbReference>
<name>A0A504XDQ2_LEIDO</name>
<feature type="region of interest" description="Disordered" evidence="1">
    <location>
        <begin position="489"/>
        <end position="509"/>
    </location>
</feature>
<dbReference type="InterPro" id="IPR036252">
    <property type="entry name" value="Proteasome_activ_sf"/>
</dbReference>
<accession>A0A504XDQ2</accession>
<dbReference type="VEuPathDB" id="TriTrypDB:LdBPK_350750.1"/>
<feature type="region of interest" description="Disordered" evidence="1">
    <location>
        <begin position="440"/>
        <end position="469"/>
    </location>
</feature>
<feature type="compositionally biased region" description="Low complexity" evidence="1">
    <location>
        <begin position="489"/>
        <end position="506"/>
    </location>
</feature>
<feature type="compositionally biased region" description="Basic and acidic residues" evidence="1">
    <location>
        <begin position="784"/>
        <end position="796"/>
    </location>
</feature>
<dbReference type="InterPro" id="IPR008984">
    <property type="entry name" value="SMAD_FHA_dom_sf"/>
</dbReference>